<keyword evidence="3" id="KW-1185">Reference proteome</keyword>
<gene>
    <name evidence="2" type="ORF">HHL11_11150</name>
</gene>
<protein>
    <submittedName>
        <fullName evidence="2">NifU family protein</fullName>
    </submittedName>
</protein>
<comment type="caution">
    <text evidence="2">The sequence shown here is derived from an EMBL/GenBank/DDBJ whole genome shotgun (WGS) entry which is preliminary data.</text>
</comment>
<dbReference type="Proteomes" id="UP000541185">
    <property type="component" value="Unassembled WGS sequence"/>
</dbReference>
<dbReference type="GO" id="GO:0005506">
    <property type="term" value="F:iron ion binding"/>
    <property type="evidence" value="ECO:0007669"/>
    <property type="project" value="InterPro"/>
</dbReference>
<dbReference type="RefSeq" id="WP_169418451.1">
    <property type="nucleotide sequence ID" value="NZ_JABBFX010000001.1"/>
</dbReference>
<dbReference type="SUPFAM" id="SSF117916">
    <property type="entry name" value="Fe-S cluster assembly (FSCA) domain-like"/>
    <property type="match status" value="1"/>
</dbReference>
<proteinExistence type="predicted"/>
<evidence type="ECO:0000259" key="1">
    <source>
        <dbReference type="Pfam" id="PF01106"/>
    </source>
</evidence>
<dbReference type="InterPro" id="IPR001075">
    <property type="entry name" value="NIF_FeS_clus_asmbl_NifU_C"/>
</dbReference>
<dbReference type="GO" id="GO:0016226">
    <property type="term" value="P:iron-sulfur cluster assembly"/>
    <property type="evidence" value="ECO:0007669"/>
    <property type="project" value="InterPro"/>
</dbReference>
<dbReference type="EMBL" id="JABBFX010000001">
    <property type="protein sequence ID" value="NML44310.1"/>
    <property type="molecule type" value="Genomic_DNA"/>
</dbReference>
<dbReference type="Pfam" id="PF01106">
    <property type="entry name" value="NifU"/>
    <property type="match status" value="1"/>
</dbReference>
<dbReference type="Gene3D" id="3.30.300.130">
    <property type="entry name" value="Fe-S cluster assembly (FSCA)"/>
    <property type="match status" value="1"/>
</dbReference>
<dbReference type="GO" id="GO:0051536">
    <property type="term" value="F:iron-sulfur cluster binding"/>
    <property type="evidence" value="ECO:0007669"/>
    <property type="project" value="InterPro"/>
</dbReference>
<reference evidence="2 3" key="1">
    <citation type="submission" date="2020-04" db="EMBL/GenBank/DDBJ databases">
        <title>Ramlibacter sp. G-1-2-2 isolated from soil.</title>
        <authorList>
            <person name="Dahal R.H."/>
        </authorList>
    </citation>
    <scope>NUCLEOTIDE SEQUENCE [LARGE SCALE GENOMIC DNA]</scope>
    <source>
        <strain evidence="2 3">G-1-2-2</strain>
    </source>
</reference>
<evidence type="ECO:0000313" key="2">
    <source>
        <dbReference type="EMBL" id="NML44310.1"/>
    </source>
</evidence>
<sequence length="113" mass="11665">MTGTVALRVAALDRMLRSHGGGLELESVSPDGVVRVRFTGMCVGCELRPVTSSSVIEPALAKLDVVTRVEIAGGRVSEYALASLQAASAPDRDAILQAVEQCEAEIGGHACGS</sequence>
<accession>A0A848H4Z3</accession>
<feature type="domain" description="NIF system FeS cluster assembly NifU C-terminal" evidence="1">
    <location>
        <begin position="14"/>
        <end position="63"/>
    </location>
</feature>
<organism evidence="2 3">
    <name type="scientific">Ramlibacter agri</name>
    <dbReference type="NCBI Taxonomy" id="2728837"/>
    <lineage>
        <taxon>Bacteria</taxon>
        <taxon>Pseudomonadati</taxon>
        <taxon>Pseudomonadota</taxon>
        <taxon>Betaproteobacteria</taxon>
        <taxon>Burkholderiales</taxon>
        <taxon>Comamonadaceae</taxon>
        <taxon>Ramlibacter</taxon>
    </lineage>
</organism>
<evidence type="ECO:0000313" key="3">
    <source>
        <dbReference type="Proteomes" id="UP000541185"/>
    </source>
</evidence>
<name>A0A848H4Z3_9BURK</name>
<dbReference type="InterPro" id="IPR034904">
    <property type="entry name" value="FSCA_dom_sf"/>
</dbReference>
<dbReference type="AlphaFoldDB" id="A0A848H4Z3"/>